<dbReference type="Proteomes" id="UP000225277">
    <property type="component" value="Unassembled WGS sequence"/>
</dbReference>
<dbReference type="Pfam" id="PF06197">
    <property type="entry name" value="DUF998"/>
    <property type="match status" value="1"/>
</dbReference>
<keyword evidence="2" id="KW-0732">Signal</keyword>
<evidence type="ECO:0000256" key="2">
    <source>
        <dbReference type="SAM" id="SignalP"/>
    </source>
</evidence>
<dbReference type="RefSeq" id="XP_023630308.1">
    <property type="nucleotide sequence ID" value="XM_023774540.1"/>
</dbReference>
<protein>
    <recommendedName>
        <fullName evidence="5">Integral membrane protein</fullName>
    </recommendedName>
</protein>
<feature type="transmembrane region" description="Helical" evidence="1">
    <location>
        <begin position="124"/>
        <end position="145"/>
    </location>
</feature>
<evidence type="ECO:0000313" key="3">
    <source>
        <dbReference type="EMBL" id="CZT23584.1"/>
    </source>
</evidence>
<reference evidence="3 4" key="1">
    <citation type="submission" date="2016-03" db="EMBL/GenBank/DDBJ databases">
        <authorList>
            <person name="Ploux O."/>
        </authorList>
    </citation>
    <scope>NUCLEOTIDE SEQUENCE [LARGE SCALE GENOMIC DNA]</scope>
    <source>
        <strain evidence="3 4">URUG2</strain>
    </source>
</reference>
<feature type="transmembrane region" description="Helical" evidence="1">
    <location>
        <begin position="93"/>
        <end position="112"/>
    </location>
</feature>
<evidence type="ECO:0000313" key="4">
    <source>
        <dbReference type="Proteomes" id="UP000225277"/>
    </source>
</evidence>
<feature type="signal peptide" evidence="2">
    <location>
        <begin position="1"/>
        <end position="28"/>
    </location>
</feature>
<organism evidence="3 4">
    <name type="scientific">Ramularia collo-cygni</name>
    <dbReference type="NCBI Taxonomy" id="112498"/>
    <lineage>
        <taxon>Eukaryota</taxon>
        <taxon>Fungi</taxon>
        <taxon>Dikarya</taxon>
        <taxon>Ascomycota</taxon>
        <taxon>Pezizomycotina</taxon>
        <taxon>Dothideomycetes</taxon>
        <taxon>Dothideomycetidae</taxon>
        <taxon>Mycosphaerellales</taxon>
        <taxon>Mycosphaerellaceae</taxon>
        <taxon>Ramularia</taxon>
    </lineage>
</organism>
<dbReference type="OrthoDB" id="3650249at2759"/>
<dbReference type="AlphaFoldDB" id="A0A2D3VLT9"/>
<sequence length="207" mass="22597">MPSLPTLLFLTAPISYFTLEYLTSRATAQPYSYIRHHTSLLAYPYPFKDKDTHLPTRSPRAYWMKANFILNGLFHLTGQLHFINGQFLLTRKILAWMYCIGITLVAVDSGDASTPRGEKKQSPWHGLGAVMAILAGNLGSVLAGLGSGEEGGVYRGLSMGLGGVGLVGAVLSGVFVDGRWRGMWQRSAIYPIAMWMGVTGVTLMGRI</sequence>
<keyword evidence="1" id="KW-0812">Transmembrane</keyword>
<feature type="chain" id="PRO_5013561813" description="Integral membrane protein" evidence="2">
    <location>
        <begin position="29"/>
        <end position="207"/>
    </location>
</feature>
<keyword evidence="4" id="KW-1185">Reference proteome</keyword>
<name>A0A2D3VLT9_9PEZI</name>
<dbReference type="GeneID" id="35604370"/>
<accession>A0A2D3VLT9</accession>
<keyword evidence="1" id="KW-0472">Membrane</keyword>
<feature type="transmembrane region" description="Helical" evidence="1">
    <location>
        <begin position="188"/>
        <end position="205"/>
    </location>
</feature>
<evidence type="ECO:0000256" key="1">
    <source>
        <dbReference type="SAM" id="Phobius"/>
    </source>
</evidence>
<dbReference type="InterPro" id="IPR009339">
    <property type="entry name" value="DUF998"/>
</dbReference>
<dbReference type="EMBL" id="FJUY01000017">
    <property type="protein sequence ID" value="CZT23584.1"/>
    <property type="molecule type" value="Genomic_DNA"/>
</dbReference>
<gene>
    <name evidence="3" type="ORF">RCC_09298</name>
</gene>
<feature type="transmembrane region" description="Helical" evidence="1">
    <location>
        <begin position="157"/>
        <end position="176"/>
    </location>
</feature>
<evidence type="ECO:0008006" key="5">
    <source>
        <dbReference type="Google" id="ProtNLM"/>
    </source>
</evidence>
<keyword evidence="1" id="KW-1133">Transmembrane helix</keyword>
<proteinExistence type="predicted"/>